<evidence type="ECO:0000256" key="2">
    <source>
        <dbReference type="ARBA" id="ARBA00022516"/>
    </source>
</evidence>
<keyword evidence="6 10" id="KW-1133">Transmembrane helix</keyword>
<dbReference type="InterPro" id="IPR002076">
    <property type="entry name" value="ELO_fam"/>
</dbReference>
<dbReference type="GO" id="GO:0009922">
    <property type="term" value="F:fatty acid elongase activity"/>
    <property type="evidence" value="ECO:0007669"/>
    <property type="project" value="UniProtKB-EC"/>
</dbReference>
<feature type="transmembrane region" description="Helical" evidence="10">
    <location>
        <begin position="199"/>
        <end position="222"/>
    </location>
</feature>
<name>A0A9N9TRF5_PHYSR</name>
<dbReference type="PANTHER" id="PTHR11157">
    <property type="entry name" value="FATTY ACID ACYL TRANSFERASE-RELATED"/>
    <property type="match status" value="1"/>
</dbReference>
<evidence type="ECO:0000256" key="3">
    <source>
        <dbReference type="ARBA" id="ARBA00022679"/>
    </source>
</evidence>
<organism evidence="11 12">
    <name type="scientific">Phyllotreta striolata</name>
    <name type="common">Striped flea beetle</name>
    <name type="synonym">Crioceris striolata</name>
    <dbReference type="NCBI Taxonomy" id="444603"/>
    <lineage>
        <taxon>Eukaryota</taxon>
        <taxon>Metazoa</taxon>
        <taxon>Ecdysozoa</taxon>
        <taxon>Arthropoda</taxon>
        <taxon>Hexapoda</taxon>
        <taxon>Insecta</taxon>
        <taxon>Pterygota</taxon>
        <taxon>Neoptera</taxon>
        <taxon>Endopterygota</taxon>
        <taxon>Coleoptera</taxon>
        <taxon>Polyphaga</taxon>
        <taxon>Cucujiformia</taxon>
        <taxon>Chrysomeloidea</taxon>
        <taxon>Chrysomelidae</taxon>
        <taxon>Galerucinae</taxon>
        <taxon>Alticini</taxon>
        <taxon>Phyllotreta</taxon>
    </lineage>
</organism>
<keyword evidence="9 10" id="KW-0275">Fatty acid biosynthesis</keyword>
<evidence type="ECO:0000256" key="9">
    <source>
        <dbReference type="ARBA" id="ARBA00023160"/>
    </source>
</evidence>
<dbReference type="GO" id="GO:0034626">
    <property type="term" value="P:fatty acid elongation, polyunsaturated fatty acid"/>
    <property type="evidence" value="ECO:0007669"/>
    <property type="project" value="TreeGrafter"/>
</dbReference>
<sequence length="283" mass="33636">MESYVSLDRFHQIINKYEDPRIRHYFLMSSPIPTVILTAIYLISVKVTLPGYMKDRKPFQLKKFVIFYNFIQVLYSTWLFYGFLTGGWLGSKYNLECFKPRADKNIIFVAYMYYLSKFTEFMDTILFVLRKKDNQVTNLHLYHHCIMPIGSWIAVKYVPDSTMTFLGLINSFIHIIMYTYYMLSAIGPEMQKYLWWKKYVTVLQLVQFVLCLMNNVHAALFGCLPIAISWWNISQSTLFFLMFFDFYKQAYNKKSSKITTNGITKNTDLKNNCINDKLHEKLQ</sequence>
<evidence type="ECO:0000256" key="4">
    <source>
        <dbReference type="ARBA" id="ARBA00022692"/>
    </source>
</evidence>
<dbReference type="Pfam" id="PF01151">
    <property type="entry name" value="ELO"/>
    <property type="match status" value="1"/>
</dbReference>
<comment type="similarity">
    <text evidence="10">Belongs to the ELO family.</text>
</comment>
<dbReference type="Proteomes" id="UP001153712">
    <property type="component" value="Chromosome 3"/>
</dbReference>
<reference evidence="11" key="1">
    <citation type="submission" date="2022-01" db="EMBL/GenBank/DDBJ databases">
        <authorList>
            <person name="King R."/>
        </authorList>
    </citation>
    <scope>NUCLEOTIDE SEQUENCE</scope>
</reference>
<dbReference type="GO" id="GO:0030148">
    <property type="term" value="P:sphingolipid biosynthetic process"/>
    <property type="evidence" value="ECO:0007669"/>
    <property type="project" value="TreeGrafter"/>
</dbReference>
<feature type="transmembrane region" description="Helical" evidence="10">
    <location>
        <begin position="228"/>
        <end position="247"/>
    </location>
</feature>
<proteinExistence type="inferred from homology"/>
<comment type="subcellular location">
    <subcellularLocation>
        <location evidence="1">Membrane</location>
        <topology evidence="1">Multi-pass membrane protein</topology>
    </subcellularLocation>
</comment>
<accession>A0A9N9TRF5</accession>
<dbReference type="GO" id="GO:0042761">
    <property type="term" value="P:very long-chain fatty acid biosynthetic process"/>
    <property type="evidence" value="ECO:0007669"/>
    <property type="project" value="TreeGrafter"/>
</dbReference>
<evidence type="ECO:0000313" key="12">
    <source>
        <dbReference type="Proteomes" id="UP001153712"/>
    </source>
</evidence>
<dbReference type="EC" id="2.3.1.199" evidence="10"/>
<keyword evidence="2 10" id="KW-0444">Lipid biosynthesis</keyword>
<evidence type="ECO:0000256" key="6">
    <source>
        <dbReference type="ARBA" id="ARBA00022989"/>
    </source>
</evidence>
<evidence type="ECO:0000256" key="7">
    <source>
        <dbReference type="ARBA" id="ARBA00023098"/>
    </source>
</evidence>
<keyword evidence="8 10" id="KW-0472">Membrane</keyword>
<dbReference type="AlphaFoldDB" id="A0A9N9TRF5"/>
<keyword evidence="3 10" id="KW-0808">Transferase</keyword>
<keyword evidence="7 10" id="KW-0443">Lipid metabolism</keyword>
<feature type="transmembrane region" description="Helical" evidence="10">
    <location>
        <begin position="141"/>
        <end position="159"/>
    </location>
</feature>
<feature type="transmembrane region" description="Helical" evidence="10">
    <location>
        <begin position="25"/>
        <end position="43"/>
    </location>
</feature>
<keyword evidence="4 10" id="KW-0812">Transmembrane</keyword>
<dbReference type="PANTHER" id="PTHR11157:SF69">
    <property type="entry name" value="ELONGATION OF VERY LONG CHAIN FATTY ACIDS PROTEIN 7"/>
    <property type="match status" value="1"/>
</dbReference>
<dbReference type="EMBL" id="OU900096">
    <property type="protein sequence ID" value="CAG9859802.1"/>
    <property type="molecule type" value="Genomic_DNA"/>
</dbReference>
<comment type="catalytic activity">
    <reaction evidence="10">
        <text>a very-long-chain acyl-CoA + malonyl-CoA + H(+) = a very-long-chain 3-oxoacyl-CoA + CO2 + CoA</text>
        <dbReference type="Rhea" id="RHEA:32727"/>
        <dbReference type="ChEBI" id="CHEBI:15378"/>
        <dbReference type="ChEBI" id="CHEBI:16526"/>
        <dbReference type="ChEBI" id="CHEBI:57287"/>
        <dbReference type="ChEBI" id="CHEBI:57384"/>
        <dbReference type="ChEBI" id="CHEBI:90725"/>
        <dbReference type="ChEBI" id="CHEBI:90736"/>
        <dbReference type="EC" id="2.3.1.199"/>
    </reaction>
</comment>
<protein>
    <recommendedName>
        <fullName evidence="10">Elongation of very long chain fatty acids protein</fullName>
        <ecNumber evidence="10">2.3.1.199</ecNumber>
    </recommendedName>
    <alternativeName>
        <fullName evidence="10">Very-long-chain 3-oxoacyl-CoA synthase</fullName>
    </alternativeName>
</protein>
<feature type="transmembrane region" description="Helical" evidence="10">
    <location>
        <begin position="106"/>
        <end position="129"/>
    </location>
</feature>
<dbReference type="OrthoDB" id="434092at2759"/>
<keyword evidence="5 10" id="KW-0276">Fatty acid metabolism</keyword>
<dbReference type="GO" id="GO:0005789">
    <property type="term" value="C:endoplasmic reticulum membrane"/>
    <property type="evidence" value="ECO:0007669"/>
    <property type="project" value="TreeGrafter"/>
</dbReference>
<gene>
    <name evidence="11" type="ORF">PHYEVI_LOCUS6168</name>
</gene>
<evidence type="ECO:0000256" key="8">
    <source>
        <dbReference type="ARBA" id="ARBA00023136"/>
    </source>
</evidence>
<evidence type="ECO:0000313" key="11">
    <source>
        <dbReference type="EMBL" id="CAG9859802.1"/>
    </source>
</evidence>
<evidence type="ECO:0000256" key="5">
    <source>
        <dbReference type="ARBA" id="ARBA00022832"/>
    </source>
</evidence>
<dbReference type="GO" id="GO:0019367">
    <property type="term" value="P:fatty acid elongation, saturated fatty acid"/>
    <property type="evidence" value="ECO:0007669"/>
    <property type="project" value="TreeGrafter"/>
</dbReference>
<feature type="transmembrane region" description="Helical" evidence="10">
    <location>
        <begin position="64"/>
        <end position="86"/>
    </location>
</feature>
<feature type="transmembrane region" description="Helical" evidence="10">
    <location>
        <begin position="165"/>
        <end position="187"/>
    </location>
</feature>
<evidence type="ECO:0000256" key="10">
    <source>
        <dbReference type="RuleBase" id="RU361115"/>
    </source>
</evidence>
<keyword evidence="12" id="KW-1185">Reference proteome</keyword>
<dbReference type="GO" id="GO:0034625">
    <property type="term" value="P:fatty acid elongation, monounsaturated fatty acid"/>
    <property type="evidence" value="ECO:0007669"/>
    <property type="project" value="TreeGrafter"/>
</dbReference>
<evidence type="ECO:0000256" key="1">
    <source>
        <dbReference type="ARBA" id="ARBA00004141"/>
    </source>
</evidence>